<dbReference type="RefSeq" id="WP_139515701.1">
    <property type="nucleotide sequence ID" value="NZ_CP040896.1"/>
</dbReference>
<sequence>MEIQREILPESYLLILTDEENSLLDQETLALALRSAVRSGKPSIWVDCSQLHRLPAPTISLLVGYYRRLQQRNVQLVLCHLDDSLQHAFSQTSAATQVPVVPTLLDADLYCHAHLAGAPRASA</sequence>
<dbReference type="Pfam" id="PF01740">
    <property type="entry name" value="STAS"/>
    <property type="match status" value="1"/>
</dbReference>
<dbReference type="KEGG" id="hyj:FHG12_10575"/>
<evidence type="ECO:0000259" key="1">
    <source>
        <dbReference type="Pfam" id="PF01740"/>
    </source>
</evidence>
<name>A0A5B8A1C2_9BACT</name>
<dbReference type="SUPFAM" id="SSF52091">
    <property type="entry name" value="SpoIIaa-like"/>
    <property type="match status" value="1"/>
</dbReference>
<dbReference type="EMBL" id="CP040896">
    <property type="protein sequence ID" value="QDA60525.1"/>
    <property type="molecule type" value="Genomic_DNA"/>
</dbReference>
<proteinExistence type="predicted"/>
<protein>
    <submittedName>
        <fullName evidence="2">STAS domain-containing protein</fullName>
    </submittedName>
</protein>
<gene>
    <name evidence="2" type="ORF">FHG12_10575</name>
</gene>
<dbReference type="OrthoDB" id="885901at2"/>
<dbReference type="AlphaFoldDB" id="A0A5B8A1C2"/>
<accession>A0A5B8A1C2</accession>
<dbReference type="Proteomes" id="UP000305398">
    <property type="component" value="Chromosome"/>
</dbReference>
<organism evidence="2 3">
    <name type="scientific">Hymenobacter jejuensis</name>
    <dbReference type="NCBI Taxonomy" id="2502781"/>
    <lineage>
        <taxon>Bacteria</taxon>
        <taxon>Pseudomonadati</taxon>
        <taxon>Bacteroidota</taxon>
        <taxon>Cytophagia</taxon>
        <taxon>Cytophagales</taxon>
        <taxon>Hymenobacteraceae</taxon>
        <taxon>Hymenobacter</taxon>
    </lineage>
</organism>
<dbReference type="InterPro" id="IPR036513">
    <property type="entry name" value="STAS_dom_sf"/>
</dbReference>
<evidence type="ECO:0000313" key="2">
    <source>
        <dbReference type="EMBL" id="QDA60525.1"/>
    </source>
</evidence>
<reference evidence="2 3" key="1">
    <citation type="submission" date="2019-06" db="EMBL/GenBank/DDBJ databases">
        <authorList>
            <person name="Srinivasan S."/>
        </authorList>
    </citation>
    <scope>NUCLEOTIDE SEQUENCE [LARGE SCALE GENOMIC DNA]</scope>
    <source>
        <strain evidence="2 3">17J68-5</strain>
    </source>
</reference>
<dbReference type="Gene3D" id="3.30.750.24">
    <property type="entry name" value="STAS domain"/>
    <property type="match status" value="1"/>
</dbReference>
<feature type="domain" description="STAS" evidence="1">
    <location>
        <begin position="32"/>
        <end position="106"/>
    </location>
</feature>
<keyword evidence="3" id="KW-1185">Reference proteome</keyword>
<dbReference type="InterPro" id="IPR002645">
    <property type="entry name" value="STAS_dom"/>
</dbReference>
<evidence type="ECO:0000313" key="3">
    <source>
        <dbReference type="Proteomes" id="UP000305398"/>
    </source>
</evidence>